<protein>
    <submittedName>
        <fullName evidence="2">Tungstate ABC transporter substrate-binding protein WtpA</fullName>
    </submittedName>
</protein>
<dbReference type="Pfam" id="PF13531">
    <property type="entry name" value="SBP_bac_11"/>
    <property type="match status" value="1"/>
</dbReference>
<proteinExistence type="inferred from homology"/>
<dbReference type="GO" id="GO:0015689">
    <property type="term" value="P:molybdate ion transport"/>
    <property type="evidence" value="ECO:0007669"/>
    <property type="project" value="TreeGrafter"/>
</dbReference>
<reference evidence="2" key="1">
    <citation type="journal article" date="2001" name="Int. J. Syst. Evol. Microbiol.">
        <title>Methanofollis aquaemaris sp. nov., a methanogen isolated from an aquaculture fish pond.</title>
        <authorList>
            <person name="Lai M.C."/>
            <person name="Chen S.C."/>
        </authorList>
    </citation>
    <scope>NUCLEOTIDE SEQUENCE</scope>
    <source>
        <strain evidence="2">N2F9704</strain>
    </source>
</reference>
<dbReference type="PANTHER" id="PTHR30632:SF16">
    <property type="entry name" value="MOLYBDATE_TUNGSTATE-BINDING PROTEIN WTPA"/>
    <property type="match status" value="1"/>
</dbReference>
<dbReference type="CDD" id="cd13540">
    <property type="entry name" value="PBP2_ModA_WtpA"/>
    <property type="match status" value="1"/>
</dbReference>
<organism evidence="2 3">
    <name type="scientific">Methanofollis aquaemaris</name>
    <dbReference type="NCBI Taxonomy" id="126734"/>
    <lineage>
        <taxon>Archaea</taxon>
        <taxon>Methanobacteriati</taxon>
        <taxon>Methanobacteriota</taxon>
        <taxon>Stenosarchaea group</taxon>
        <taxon>Methanomicrobia</taxon>
        <taxon>Methanomicrobiales</taxon>
        <taxon>Methanomicrobiaceae</taxon>
        <taxon>Methanofollis</taxon>
    </lineage>
</organism>
<dbReference type="GO" id="GO:0030973">
    <property type="term" value="F:molybdate ion binding"/>
    <property type="evidence" value="ECO:0007669"/>
    <property type="project" value="TreeGrafter"/>
</dbReference>
<dbReference type="EMBL" id="CP036172">
    <property type="protein sequence ID" value="QSZ66610.1"/>
    <property type="molecule type" value="Genomic_DNA"/>
</dbReference>
<dbReference type="GO" id="GO:1901359">
    <property type="term" value="F:tungstate binding"/>
    <property type="evidence" value="ECO:0007669"/>
    <property type="project" value="InterPro"/>
</dbReference>
<dbReference type="NCBIfam" id="TIGR03730">
    <property type="entry name" value="tungstate_WtpA"/>
    <property type="match status" value="1"/>
</dbReference>
<keyword evidence="3" id="KW-1185">Reference proteome</keyword>
<evidence type="ECO:0000256" key="1">
    <source>
        <dbReference type="ARBA" id="ARBA00009438"/>
    </source>
</evidence>
<dbReference type="InterPro" id="IPR050682">
    <property type="entry name" value="ModA/WtpA"/>
</dbReference>
<dbReference type="RefSeq" id="WP_265581961.1">
    <property type="nucleotide sequence ID" value="NZ_CP036172.1"/>
</dbReference>
<reference evidence="2" key="2">
    <citation type="submission" date="2019-02" db="EMBL/GenBank/DDBJ databases">
        <authorList>
            <person name="Chen S.-C."/>
            <person name="Chien H.-H."/>
            <person name="Lai M.-C."/>
        </authorList>
    </citation>
    <scope>NUCLEOTIDE SEQUENCE</scope>
    <source>
        <strain evidence="2">N2F9704</strain>
    </source>
</reference>
<dbReference type="Proteomes" id="UP001042704">
    <property type="component" value="Chromosome"/>
</dbReference>
<dbReference type="Gene3D" id="3.40.190.10">
    <property type="entry name" value="Periplasmic binding protein-like II"/>
    <property type="match status" value="2"/>
</dbReference>
<dbReference type="SUPFAM" id="SSF53850">
    <property type="entry name" value="Periplasmic binding protein-like II"/>
    <property type="match status" value="1"/>
</dbReference>
<evidence type="ECO:0000313" key="3">
    <source>
        <dbReference type="Proteomes" id="UP001042704"/>
    </source>
</evidence>
<dbReference type="PANTHER" id="PTHR30632">
    <property type="entry name" value="MOLYBDATE-BINDING PERIPLASMIC PROTEIN"/>
    <property type="match status" value="1"/>
</dbReference>
<sequence>MMNSKSLLMTAVLLLCAAVFLCGCTGTQTTDATDGATTPAAGDENATVTATETVAQAEESVLNVYHAGSLAKPFEELEQTFEVAHPGVDVRLYAGGSTKLAREITELGKSADVYATADYSLIPDLMVPAEKADWYLTFAKNRLVLCYTNESKYADELNDANWYTILAKDDVNWAFSDPNQDPCGYRSPMVIQLAELHYGDDQIFENTVSAHSNIKVTEENGTYTIHATEPAPELPLQIRPKSVELVQMLQAGGLDYAWEYRSVAVQNGLNFLELPEAVDLSSVEYADTYKKVQIDCTGGMKVATPVVYGVTVPTNAEHSAMGLEFVKMLIGEEGQAIMNGQGQPPIVPANGFGDVPAELADLTATP</sequence>
<gene>
    <name evidence="2" type="primary">wtpA</name>
    <name evidence="2" type="ORF">RJ40_03400</name>
</gene>
<dbReference type="GeneID" id="76423375"/>
<dbReference type="AlphaFoldDB" id="A0A8A3S4K0"/>
<accession>A0A8A3S4K0</accession>
<comment type="similarity">
    <text evidence="1">Belongs to the bacterial solute-binding protein 1 family. WtpA subfamily.</text>
</comment>
<dbReference type="InterPro" id="IPR022498">
    <property type="entry name" value="ABC_trnspt_W-bd_WtpA"/>
</dbReference>
<dbReference type="NCBIfam" id="NF003196">
    <property type="entry name" value="PRK04168.1"/>
    <property type="match status" value="1"/>
</dbReference>
<evidence type="ECO:0000313" key="2">
    <source>
        <dbReference type="EMBL" id="QSZ66610.1"/>
    </source>
</evidence>
<name>A0A8A3S4K0_9EURY</name>
<dbReference type="PROSITE" id="PS51257">
    <property type="entry name" value="PROKAR_LIPOPROTEIN"/>
    <property type="match status" value="1"/>
</dbReference>
<dbReference type="KEGG" id="maqe:RJ40_03400"/>